<dbReference type="InterPro" id="IPR000485">
    <property type="entry name" value="AsnC-type_HTH_dom"/>
</dbReference>
<dbReference type="PRINTS" id="PR00033">
    <property type="entry name" value="HTHASNC"/>
</dbReference>
<dbReference type="SUPFAM" id="SSF54909">
    <property type="entry name" value="Dimeric alpha+beta barrel"/>
    <property type="match status" value="1"/>
</dbReference>
<evidence type="ECO:0000256" key="3">
    <source>
        <dbReference type="ARBA" id="ARBA00023163"/>
    </source>
</evidence>
<evidence type="ECO:0000256" key="1">
    <source>
        <dbReference type="ARBA" id="ARBA00023015"/>
    </source>
</evidence>
<reference evidence="5" key="1">
    <citation type="journal article" date="2014" name="Genome Biol. Evol.">
        <title>Pangenome evidence for extensive interdomain horizontal transfer affecting lineage core and shell genes in uncultured planktonic thaumarchaeota and euryarchaeota.</title>
        <authorList>
            <person name="Deschamps P."/>
            <person name="Zivanovic Y."/>
            <person name="Moreira D."/>
            <person name="Rodriguez-Valera F."/>
            <person name="Lopez-Garcia P."/>
        </authorList>
    </citation>
    <scope>NUCLEOTIDE SEQUENCE</scope>
</reference>
<protein>
    <submittedName>
        <fullName evidence="5">Transcription regulator, Lrp/AsnC family</fullName>
    </submittedName>
</protein>
<evidence type="ECO:0000259" key="4">
    <source>
        <dbReference type="PROSITE" id="PS50956"/>
    </source>
</evidence>
<keyword evidence="2" id="KW-0238">DNA-binding</keyword>
<evidence type="ECO:0000313" key="5">
    <source>
        <dbReference type="EMBL" id="AIF06435.1"/>
    </source>
</evidence>
<dbReference type="Pfam" id="PF01037">
    <property type="entry name" value="AsnC_trans_reg"/>
    <property type="match status" value="1"/>
</dbReference>
<feature type="domain" description="HTH asnC-type" evidence="4">
    <location>
        <begin position="3"/>
        <end position="64"/>
    </location>
</feature>
<dbReference type="InterPro" id="IPR019888">
    <property type="entry name" value="Tscrpt_reg_AsnC-like"/>
</dbReference>
<dbReference type="GO" id="GO:0005829">
    <property type="term" value="C:cytosol"/>
    <property type="evidence" value="ECO:0007669"/>
    <property type="project" value="TreeGrafter"/>
</dbReference>
<dbReference type="EMBL" id="KF900769">
    <property type="protein sequence ID" value="AIF06435.1"/>
    <property type="molecule type" value="Genomic_DNA"/>
</dbReference>
<name>A0A075GU37_9EURY</name>
<organism evidence="5">
    <name type="scientific">uncultured marine group II/III euryarchaeote KM3_192_B10</name>
    <dbReference type="NCBI Taxonomy" id="1457963"/>
    <lineage>
        <taxon>Archaea</taxon>
        <taxon>Methanobacteriati</taxon>
        <taxon>Methanobacteriota</taxon>
        <taxon>environmental samples</taxon>
    </lineage>
</organism>
<dbReference type="GO" id="GO:0043565">
    <property type="term" value="F:sequence-specific DNA binding"/>
    <property type="evidence" value="ECO:0007669"/>
    <property type="project" value="InterPro"/>
</dbReference>
<proteinExistence type="predicted"/>
<dbReference type="AlphaFoldDB" id="A0A075GU37"/>
<dbReference type="Gene3D" id="3.30.70.920">
    <property type="match status" value="1"/>
</dbReference>
<dbReference type="InterPro" id="IPR036390">
    <property type="entry name" value="WH_DNA-bd_sf"/>
</dbReference>
<dbReference type="PANTHER" id="PTHR30154:SF34">
    <property type="entry name" value="TRANSCRIPTIONAL REGULATOR AZLB"/>
    <property type="match status" value="1"/>
</dbReference>
<dbReference type="PROSITE" id="PS50956">
    <property type="entry name" value="HTH_ASNC_2"/>
    <property type="match status" value="1"/>
</dbReference>
<dbReference type="InterPro" id="IPR011991">
    <property type="entry name" value="ArsR-like_HTH"/>
</dbReference>
<keyword evidence="1" id="KW-0805">Transcription regulation</keyword>
<dbReference type="PANTHER" id="PTHR30154">
    <property type="entry name" value="LEUCINE-RESPONSIVE REGULATORY PROTEIN"/>
    <property type="match status" value="1"/>
</dbReference>
<accession>A0A075GU37</accession>
<dbReference type="InterPro" id="IPR019887">
    <property type="entry name" value="Tscrpt_reg_AsnC/Lrp_C"/>
</dbReference>
<dbReference type="InterPro" id="IPR011008">
    <property type="entry name" value="Dimeric_a/b-barrel"/>
</dbReference>
<evidence type="ECO:0000256" key="2">
    <source>
        <dbReference type="ARBA" id="ARBA00023125"/>
    </source>
</evidence>
<dbReference type="Gene3D" id="1.10.10.10">
    <property type="entry name" value="Winged helix-like DNA-binding domain superfamily/Winged helix DNA-binding domain"/>
    <property type="match status" value="1"/>
</dbReference>
<dbReference type="InterPro" id="IPR036388">
    <property type="entry name" value="WH-like_DNA-bd_sf"/>
</dbReference>
<dbReference type="CDD" id="cd00090">
    <property type="entry name" value="HTH_ARSR"/>
    <property type="match status" value="1"/>
</dbReference>
<keyword evidence="3" id="KW-0804">Transcription</keyword>
<dbReference type="SMART" id="SM00344">
    <property type="entry name" value="HTH_ASNC"/>
    <property type="match status" value="1"/>
</dbReference>
<dbReference type="SUPFAM" id="SSF46785">
    <property type="entry name" value="Winged helix' DNA-binding domain"/>
    <property type="match status" value="1"/>
</dbReference>
<dbReference type="GO" id="GO:0043200">
    <property type="term" value="P:response to amino acid"/>
    <property type="evidence" value="ECO:0007669"/>
    <property type="project" value="TreeGrafter"/>
</dbReference>
<dbReference type="Pfam" id="PF13412">
    <property type="entry name" value="HTH_24"/>
    <property type="match status" value="1"/>
</dbReference>
<sequence length="149" mass="16345">MDLDETDKQLIEALQEDGRLSMRALADMVGVALGTVSNRLGKLEENGVITGYTVTLDADKVGWEMSVVVGLRIVKGELLPVQRLIADDPRVFAVYDVTGEMDSLVFARVSDRDDLDDFTKTVLSTEGVERSTTMVVLNTVKEQGVKLPK</sequence>